<proteinExistence type="predicted"/>
<protein>
    <recommendedName>
        <fullName evidence="1">Restriction endonuclease type IV Mrr domain-containing protein</fullName>
    </recommendedName>
</protein>
<dbReference type="AlphaFoldDB" id="A0A8H9FS82"/>
<dbReference type="InterPro" id="IPR007560">
    <property type="entry name" value="Restrct_endonuc_IV_Mrr"/>
</dbReference>
<dbReference type="Proteomes" id="UP000628079">
    <property type="component" value="Unassembled WGS sequence"/>
</dbReference>
<dbReference type="GO" id="GO:0004519">
    <property type="term" value="F:endonuclease activity"/>
    <property type="evidence" value="ECO:0007669"/>
    <property type="project" value="InterPro"/>
</dbReference>
<dbReference type="InterPro" id="IPR011335">
    <property type="entry name" value="Restrct_endonuc-II-like"/>
</dbReference>
<gene>
    <name evidence="2" type="ORF">GCM10011314_12170</name>
</gene>
<reference evidence="2" key="1">
    <citation type="journal article" date="2014" name="Int. J. Syst. Evol. Microbiol.">
        <title>Complete genome sequence of Corynebacterium casei LMG S-19264T (=DSM 44701T), isolated from a smear-ripened cheese.</title>
        <authorList>
            <consortium name="US DOE Joint Genome Institute (JGI-PGF)"/>
            <person name="Walter F."/>
            <person name="Albersmeier A."/>
            <person name="Kalinowski J."/>
            <person name="Ruckert C."/>
        </authorList>
    </citation>
    <scope>NUCLEOTIDE SEQUENCE</scope>
    <source>
        <strain evidence="2">CGMCC 1.10749</strain>
    </source>
</reference>
<dbReference type="RefSeq" id="WP_052116953.1">
    <property type="nucleotide sequence ID" value="NZ_BMEA01000001.1"/>
</dbReference>
<evidence type="ECO:0000259" key="1">
    <source>
        <dbReference type="Pfam" id="PF04471"/>
    </source>
</evidence>
<dbReference type="InterPro" id="IPR011856">
    <property type="entry name" value="tRNA_endonuc-like_dom_sf"/>
</dbReference>
<accession>A0A8H9FS82</accession>
<dbReference type="EMBL" id="BMEA01000001">
    <property type="protein sequence ID" value="GGB74266.1"/>
    <property type="molecule type" value="Genomic_DNA"/>
</dbReference>
<dbReference type="Pfam" id="PF04471">
    <property type="entry name" value="Mrr_cat"/>
    <property type="match status" value="1"/>
</dbReference>
<comment type="caution">
    <text evidence="2">The sequence shown here is derived from an EMBL/GenBank/DDBJ whole genome shotgun (WGS) entry which is preliminary data.</text>
</comment>
<dbReference type="SUPFAM" id="SSF52980">
    <property type="entry name" value="Restriction endonuclease-like"/>
    <property type="match status" value="1"/>
</dbReference>
<sequence>MTPDDFEDLTARLVEEVMSAAEGFTIERHTILEADDGTYDIDATATFEVGGFAFLVLVEAKRHKDPIKRELVAVLHQKLRSTGAHKGLLVSASGFQSGAVRFAKRHGIALATVSDGRLKIENKADPNRTGTMDIEVTDSSIPILVVQLIPSTPAAGLVEVELTGGELLGYLIRMAFPDLKLL</sequence>
<name>A0A8H9FS82_9MICO</name>
<feature type="domain" description="Restriction endonuclease type IV Mrr" evidence="1">
    <location>
        <begin position="1"/>
        <end position="112"/>
    </location>
</feature>
<dbReference type="GO" id="GO:0009307">
    <property type="term" value="P:DNA restriction-modification system"/>
    <property type="evidence" value="ECO:0007669"/>
    <property type="project" value="InterPro"/>
</dbReference>
<dbReference type="Gene3D" id="3.40.1350.10">
    <property type="match status" value="1"/>
</dbReference>
<evidence type="ECO:0000313" key="3">
    <source>
        <dbReference type="Proteomes" id="UP000628079"/>
    </source>
</evidence>
<organism evidence="2 3">
    <name type="scientific">Knoellia flava</name>
    <dbReference type="NCBI Taxonomy" id="913969"/>
    <lineage>
        <taxon>Bacteria</taxon>
        <taxon>Bacillati</taxon>
        <taxon>Actinomycetota</taxon>
        <taxon>Actinomycetes</taxon>
        <taxon>Micrococcales</taxon>
        <taxon>Intrasporangiaceae</taxon>
        <taxon>Knoellia</taxon>
    </lineage>
</organism>
<dbReference type="GO" id="GO:0003677">
    <property type="term" value="F:DNA binding"/>
    <property type="evidence" value="ECO:0007669"/>
    <property type="project" value="InterPro"/>
</dbReference>
<evidence type="ECO:0000313" key="2">
    <source>
        <dbReference type="EMBL" id="GGB74266.1"/>
    </source>
</evidence>
<reference evidence="2" key="2">
    <citation type="submission" date="2020-09" db="EMBL/GenBank/DDBJ databases">
        <authorList>
            <person name="Sun Q."/>
            <person name="Zhou Y."/>
        </authorList>
    </citation>
    <scope>NUCLEOTIDE SEQUENCE</scope>
    <source>
        <strain evidence="2">CGMCC 1.10749</strain>
    </source>
</reference>